<evidence type="ECO:0000313" key="2">
    <source>
        <dbReference type="WBParaSite" id="Pan_g11324.t1"/>
    </source>
</evidence>
<dbReference type="AlphaFoldDB" id="A0A7E4UPV3"/>
<reference evidence="2" key="2">
    <citation type="submission" date="2020-10" db="UniProtKB">
        <authorList>
            <consortium name="WormBaseParasite"/>
        </authorList>
    </citation>
    <scope>IDENTIFICATION</scope>
</reference>
<protein>
    <submittedName>
        <fullName evidence="2">Uncharacterized protein</fullName>
    </submittedName>
</protein>
<keyword evidence="1" id="KW-1185">Reference proteome</keyword>
<organism evidence="1 2">
    <name type="scientific">Panagrellus redivivus</name>
    <name type="common">Microworm</name>
    <dbReference type="NCBI Taxonomy" id="6233"/>
    <lineage>
        <taxon>Eukaryota</taxon>
        <taxon>Metazoa</taxon>
        <taxon>Ecdysozoa</taxon>
        <taxon>Nematoda</taxon>
        <taxon>Chromadorea</taxon>
        <taxon>Rhabditida</taxon>
        <taxon>Tylenchina</taxon>
        <taxon>Panagrolaimomorpha</taxon>
        <taxon>Panagrolaimoidea</taxon>
        <taxon>Panagrolaimidae</taxon>
        <taxon>Panagrellus</taxon>
    </lineage>
</organism>
<dbReference type="WBParaSite" id="Pan_g11324.t1">
    <property type="protein sequence ID" value="Pan_g11324.t1"/>
    <property type="gene ID" value="Pan_g11324"/>
</dbReference>
<reference evidence="1" key="1">
    <citation type="journal article" date="2013" name="Genetics">
        <title>The draft genome and transcriptome of Panagrellus redivivus are shaped by the harsh demands of a free-living lifestyle.</title>
        <authorList>
            <person name="Srinivasan J."/>
            <person name="Dillman A.R."/>
            <person name="Macchietto M.G."/>
            <person name="Heikkinen L."/>
            <person name="Lakso M."/>
            <person name="Fracchia K.M."/>
            <person name="Antoshechkin I."/>
            <person name="Mortazavi A."/>
            <person name="Wong G."/>
            <person name="Sternberg P.W."/>
        </authorList>
    </citation>
    <scope>NUCLEOTIDE SEQUENCE [LARGE SCALE GENOMIC DNA]</scope>
    <source>
        <strain evidence="1">MT8872</strain>
    </source>
</reference>
<evidence type="ECO:0000313" key="1">
    <source>
        <dbReference type="Proteomes" id="UP000492821"/>
    </source>
</evidence>
<accession>A0A7E4UPV3</accession>
<sequence>MRVEDRDRTTTTSFIGMSHEQRVWDLSDLDVITLSRACCCSIRFVCLTKVFRSRVSSSAAHPPVGYMKLSIPEASC</sequence>
<dbReference type="Proteomes" id="UP000492821">
    <property type="component" value="Unassembled WGS sequence"/>
</dbReference>
<proteinExistence type="predicted"/>
<name>A0A7E4UPV3_PANRE</name>